<evidence type="ECO:0000313" key="4">
    <source>
        <dbReference type="Proteomes" id="UP000006038"/>
    </source>
</evidence>
<sequence length="309" mass="33803">MGREGAGAGALVTATDLSPQGGFINFLHDPETVAAMPQGGQPSTYPFAHPAAFPSQPPPAASIFPASCTQPTPADVTGGTTSASSAALVRRGDRVAANPEAGDDNGRQRMCYTHDEDLRLVSAWLRNSTNPIEGNAREGETYWTKVAEAYNETTPADRKREVHHLKGHWDKTIEKEPRSNGAPNCIKKAKKAKKGKGSASELALEVKEQLKNLVEAQASQKEELKRMKDLQQKLSDQRVEAATLQLKAAQERKEAKLIEYKNKTLETYNELLQVDTSKMEPWAKEAHTKVVTFLSDQIWRTKDSGPGTV</sequence>
<evidence type="ECO:0008006" key="5">
    <source>
        <dbReference type="Google" id="ProtNLM"/>
    </source>
</evidence>
<feature type="compositionally biased region" description="Polar residues" evidence="2">
    <location>
        <begin position="68"/>
        <end position="85"/>
    </location>
</feature>
<keyword evidence="1" id="KW-0175">Coiled coil</keyword>
<organism evidence="3">
    <name type="scientific">Oryza brachyantha</name>
    <name type="common">malo sina</name>
    <dbReference type="NCBI Taxonomy" id="4533"/>
    <lineage>
        <taxon>Eukaryota</taxon>
        <taxon>Viridiplantae</taxon>
        <taxon>Streptophyta</taxon>
        <taxon>Embryophyta</taxon>
        <taxon>Tracheophyta</taxon>
        <taxon>Spermatophyta</taxon>
        <taxon>Magnoliopsida</taxon>
        <taxon>Liliopsida</taxon>
        <taxon>Poales</taxon>
        <taxon>Poaceae</taxon>
        <taxon>BOP clade</taxon>
        <taxon>Oryzoideae</taxon>
        <taxon>Oryzeae</taxon>
        <taxon>Oryzinae</taxon>
        <taxon>Oryza</taxon>
    </lineage>
</organism>
<proteinExistence type="predicted"/>
<dbReference type="HOGENOM" id="CLU_062528_0_0_1"/>
<feature type="region of interest" description="Disordered" evidence="2">
    <location>
        <begin position="68"/>
        <end position="108"/>
    </location>
</feature>
<feature type="coiled-coil region" evidence="1">
    <location>
        <begin position="203"/>
        <end position="266"/>
    </location>
</feature>
<dbReference type="Proteomes" id="UP000006038">
    <property type="component" value="Chromosome 5"/>
</dbReference>
<evidence type="ECO:0000256" key="1">
    <source>
        <dbReference type="SAM" id="Coils"/>
    </source>
</evidence>
<dbReference type="OMA" id="HIRACTH"/>
<evidence type="ECO:0000256" key="2">
    <source>
        <dbReference type="SAM" id="MobiDB-lite"/>
    </source>
</evidence>
<dbReference type="PANTHER" id="PTHR45224">
    <property type="entry name" value="OS01G0527900 PROTEIN-RELATED"/>
    <property type="match status" value="1"/>
</dbReference>
<dbReference type="PANTHER" id="PTHR45224:SF5">
    <property type="entry name" value="OS02G0311800 PROTEIN"/>
    <property type="match status" value="1"/>
</dbReference>
<dbReference type="EnsemblPlants" id="OB05G19780.1">
    <property type="protein sequence ID" value="OB05G19780.1"/>
    <property type="gene ID" value="OB05G19780"/>
</dbReference>
<keyword evidence="4" id="KW-1185">Reference proteome</keyword>
<name>J3M5V4_ORYBR</name>
<dbReference type="AlphaFoldDB" id="J3M5V4"/>
<protein>
    <recommendedName>
        <fullName evidence="5">No apical meristem-associated C-terminal domain-containing protein</fullName>
    </recommendedName>
</protein>
<dbReference type="Gramene" id="OB05G19780.1">
    <property type="protein sequence ID" value="OB05G19780.1"/>
    <property type="gene ID" value="OB05G19780"/>
</dbReference>
<dbReference type="eggNOG" id="ENOG502R4R6">
    <property type="taxonomic scope" value="Eukaryota"/>
</dbReference>
<evidence type="ECO:0000313" key="3">
    <source>
        <dbReference type="EnsemblPlants" id="OB05G19780.1"/>
    </source>
</evidence>
<reference evidence="3" key="1">
    <citation type="journal article" date="2013" name="Nat. Commun.">
        <title>Whole-genome sequencing of Oryza brachyantha reveals mechanisms underlying Oryza genome evolution.</title>
        <authorList>
            <person name="Chen J."/>
            <person name="Huang Q."/>
            <person name="Gao D."/>
            <person name="Wang J."/>
            <person name="Lang Y."/>
            <person name="Liu T."/>
            <person name="Li B."/>
            <person name="Bai Z."/>
            <person name="Luis Goicoechea J."/>
            <person name="Liang C."/>
            <person name="Chen C."/>
            <person name="Zhang W."/>
            <person name="Sun S."/>
            <person name="Liao Y."/>
            <person name="Zhang X."/>
            <person name="Yang L."/>
            <person name="Song C."/>
            <person name="Wang M."/>
            <person name="Shi J."/>
            <person name="Liu G."/>
            <person name="Liu J."/>
            <person name="Zhou H."/>
            <person name="Zhou W."/>
            <person name="Yu Q."/>
            <person name="An N."/>
            <person name="Chen Y."/>
            <person name="Cai Q."/>
            <person name="Wang B."/>
            <person name="Liu B."/>
            <person name="Min J."/>
            <person name="Huang Y."/>
            <person name="Wu H."/>
            <person name="Li Z."/>
            <person name="Zhang Y."/>
            <person name="Yin Y."/>
            <person name="Song W."/>
            <person name="Jiang J."/>
            <person name="Jackson S.A."/>
            <person name="Wing R.A."/>
            <person name="Wang J."/>
            <person name="Chen M."/>
        </authorList>
    </citation>
    <scope>NUCLEOTIDE SEQUENCE [LARGE SCALE GENOMIC DNA]</scope>
    <source>
        <strain evidence="3">cv. IRGC 101232</strain>
    </source>
</reference>
<reference evidence="3" key="2">
    <citation type="submission" date="2013-04" db="UniProtKB">
        <authorList>
            <consortium name="EnsemblPlants"/>
        </authorList>
    </citation>
    <scope>IDENTIFICATION</scope>
</reference>
<accession>J3M5V4</accession>
<dbReference type="STRING" id="4533.J3M5V4"/>